<dbReference type="PANTHER" id="PTHR46333:SF2">
    <property type="entry name" value="CYTOKINESIS PROTEIN 3"/>
    <property type="match status" value="1"/>
</dbReference>
<evidence type="ECO:0000259" key="1">
    <source>
        <dbReference type="SMART" id="SM00460"/>
    </source>
</evidence>
<feature type="domain" description="Transglutaminase-like" evidence="1">
    <location>
        <begin position="596"/>
        <end position="666"/>
    </location>
</feature>
<dbReference type="SMART" id="SM00460">
    <property type="entry name" value="TGc"/>
    <property type="match status" value="2"/>
</dbReference>
<dbReference type="Proteomes" id="UP000095280">
    <property type="component" value="Unplaced"/>
</dbReference>
<name>A0A1I8G2S1_9PLAT</name>
<dbReference type="WBParaSite" id="maker-uti_cns_0000660-snap-gene-0.11-mRNA-1">
    <property type="protein sequence ID" value="maker-uti_cns_0000660-snap-gene-0.11-mRNA-1"/>
    <property type="gene ID" value="maker-uti_cns_0000660-snap-gene-0.11"/>
</dbReference>
<dbReference type="InterPro" id="IPR038765">
    <property type="entry name" value="Papain-like_cys_pep_sf"/>
</dbReference>
<dbReference type="Pfam" id="PF01841">
    <property type="entry name" value="Transglut_core"/>
    <property type="match status" value="2"/>
</dbReference>
<dbReference type="SUPFAM" id="SSF54001">
    <property type="entry name" value="Cysteine proteinases"/>
    <property type="match status" value="2"/>
</dbReference>
<evidence type="ECO:0000313" key="3">
    <source>
        <dbReference type="WBParaSite" id="maker-uti_cns_0000660-snap-gene-0.11-mRNA-1"/>
    </source>
</evidence>
<keyword evidence="2" id="KW-1185">Reference proteome</keyword>
<dbReference type="PANTHER" id="PTHR46333">
    <property type="entry name" value="CYTOKINESIS PROTEIN 3"/>
    <property type="match status" value="1"/>
</dbReference>
<reference evidence="3" key="1">
    <citation type="submission" date="2016-11" db="UniProtKB">
        <authorList>
            <consortium name="WormBaseParasite"/>
        </authorList>
    </citation>
    <scope>IDENTIFICATION</scope>
</reference>
<accession>A0A1I8G2S1</accession>
<proteinExistence type="predicted"/>
<protein>
    <submittedName>
        <fullName evidence="3">TGc domain-containing protein</fullName>
    </submittedName>
</protein>
<dbReference type="Pfam" id="PF23265">
    <property type="entry name" value="Ig-like_KY"/>
    <property type="match status" value="2"/>
</dbReference>
<dbReference type="InterPro" id="IPR056564">
    <property type="entry name" value="Ig-like_KY"/>
</dbReference>
<dbReference type="GO" id="GO:0005737">
    <property type="term" value="C:cytoplasm"/>
    <property type="evidence" value="ECO:0007669"/>
    <property type="project" value="TreeGrafter"/>
</dbReference>
<dbReference type="InterPro" id="IPR052557">
    <property type="entry name" value="CAP/Cytokinesis_protein"/>
</dbReference>
<organism evidence="2 3">
    <name type="scientific">Macrostomum lignano</name>
    <dbReference type="NCBI Taxonomy" id="282301"/>
    <lineage>
        <taxon>Eukaryota</taxon>
        <taxon>Metazoa</taxon>
        <taxon>Spiralia</taxon>
        <taxon>Lophotrochozoa</taxon>
        <taxon>Platyhelminthes</taxon>
        <taxon>Rhabditophora</taxon>
        <taxon>Macrostomorpha</taxon>
        <taxon>Macrostomida</taxon>
        <taxon>Macrostomidae</taxon>
        <taxon>Macrostomum</taxon>
    </lineage>
</organism>
<feature type="domain" description="Transglutaminase-like" evidence="1">
    <location>
        <begin position="79"/>
        <end position="151"/>
    </location>
</feature>
<sequence length="772" mass="86638">PLDRSSHWLLISAQSPTATLRECAQCTGGSLLTLSKRGCFLLVSIMSQESTRIDCRLGRFDVDGRYGRRARLPNDAESVLKNRAGVCEGYANLMLELCSILGVTCKVISGYSKENDSGVTGDQQAAFDPTEFHAWNAVQLDGRWKLIDCTWGAGFVKDKNNFVRQENDLYFLPDPKVFIEDHFPFMNSDMAGSKKWQLLKKPIDLATFHSRVRRQKASIEHQVQLVSHKQALIDVDSEVTLKFKGTGRPLTAFSAKFVNPGTGESISSGLYIATVLNHRKNEATVTARPPTCGAYWELRVQGTTEDNPTHLIGFVSYKLRSTRAVDLRPFPQCFDGFYGLLRCPQRCGFSSELRGRQAFRLRASSGELQLKLPVQQPVSASALLHFAEDSEPQKQAVLLEMDKKALKVSVRMYRRGFHRLTLFCKDVGSDSGSIPELANFLIECARPMKRRRPFPEFLPRSLAERVTLDGPRDGELRANSDVHFRLSSPSLRVVMVQDGSQTVHRRTGSGFSFSVRTGPPGADLALYGAHGEEDKKFYSRRSLESLAANLGSAATSDLQIYKWIQWVYKWITGNISYDVDGYFGKKDKSPNDAASVLRTGKSVCEGYATICLSLCQLLGIECVKISGYSKGFSYNPTKPLTTDKDTSHAWNAVKLNGQWRLIDTTWGAGPVNSDHKFERNETDFYFLTDPEVFIEAHFPYINSDMAESKKWQLLKNPIDLSTFSSRVELVSHKKALVDVDGEVTLKFRGTGKTTDVIQCKFRKPEHRRETEQ</sequence>
<dbReference type="AlphaFoldDB" id="A0A1I8G2S1"/>
<evidence type="ECO:0000313" key="2">
    <source>
        <dbReference type="Proteomes" id="UP000095280"/>
    </source>
</evidence>
<dbReference type="Gene3D" id="3.10.620.30">
    <property type="match status" value="2"/>
</dbReference>
<dbReference type="InterPro" id="IPR002931">
    <property type="entry name" value="Transglutaminase-like"/>
</dbReference>